<evidence type="ECO:0000256" key="7">
    <source>
        <dbReference type="ARBA" id="ARBA00023015"/>
    </source>
</evidence>
<dbReference type="GO" id="GO:0008270">
    <property type="term" value="F:zinc ion binding"/>
    <property type="evidence" value="ECO:0007669"/>
    <property type="project" value="UniProtKB-KW"/>
</dbReference>
<feature type="domain" description="C2H2-type" evidence="12">
    <location>
        <begin position="37"/>
        <end position="67"/>
    </location>
</feature>
<sequence length="243" mass="28872">MKKVREKPYKCVTCFKAFSQSSNLITHQRKHSNYKPFSCIFFGCEKSFQRKVDLKRHQESVHSSELPFMELRAPKRASICVSAVYLSEKLKEERFFNRNFHEKEQIFTIVESENPQHFHNSTHALWHIPLRKTLASFPFCNVEKIKKKQRNFIPFKRENQERCFIIAFLTFKIHRVTSTLIKVLYVILLQIIEDLNFKKQKFKARLAKTKNGWLKASVSNKRPDNVVKTWGDGEDEGKRQDET</sequence>
<evidence type="ECO:0000313" key="14">
    <source>
        <dbReference type="Proteomes" id="UP000183832"/>
    </source>
</evidence>
<dbReference type="AlphaFoldDB" id="A0A1J1HXH3"/>
<dbReference type="Pfam" id="PF00096">
    <property type="entry name" value="zf-C2H2"/>
    <property type="match status" value="1"/>
</dbReference>
<keyword evidence="6" id="KW-0862">Zinc</keyword>
<dbReference type="FunFam" id="3.30.160.60:FF:000056">
    <property type="entry name" value="Zinc finger and SCAN domain-containing 20"/>
    <property type="match status" value="1"/>
</dbReference>
<evidence type="ECO:0000256" key="6">
    <source>
        <dbReference type="ARBA" id="ARBA00022833"/>
    </source>
</evidence>
<keyword evidence="3" id="KW-0479">Metal-binding</keyword>
<dbReference type="InterPro" id="IPR013087">
    <property type="entry name" value="Znf_C2H2_type"/>
</dbReference>
<protein>
    <submittedName>
        <fullName evidence="13">CLUMA_CG005807, isoform A</fullName>
    </submittedName>
</protein>
<evidence type="ECO:0000259" key="12">
    <source>
        <dbReference type="PROSITE" id="PS50157"/>
    </source>
</evidence>
<evidence type="ECO:0000256" key="11">
    <source>
        <dbReference type="SAM" id="MobiDB-lite"/>
    </source>
</evidence>
<dbReference type="OrthoDB" id="6155966at2759"/>
<keyword evidence="14" id="KW-1185">Reference proteome</keyword>
<dbReference type="GO" id="GO:0005634">
    <property type="term" value="C:nucleus"/>
    <property type="evidence" value="ECO:0007669"/>
    <property type="project" value="UniProtKB-SubCell"/>
</dbReference>
<accession>A0A1J1HXH3</accession>
<evidence type="ECO:0000256" key="10">
    <source>
        <dbReference type="PROSITE-ProRule" id="PRU00042"/>
    </source>
</evidence>
<gene>
    <name evidence="13" type="ORF">CLUMA_CG005807</name>
</gene>
<organism evidence="13 14">
    <name type="scientific">Clunio marinus</name>
    <dbReference type="NCBI Taxonomy" id="568069"/>
    <lineage>
        <taxon>Eukaryota</taxon>
        <taxon>Metazoa</taxon>
        <taxon>Ecdysozoa</taxon>
        <taxon>Arthropoda</taxon>
        <taxon>Hexapoda</taxon>
        <taxon>Insecta</taxon>
        <taxon>Pterygota</taxon>
        <taxon>Neoptera</taxon>
        <taxon>Endopterygota</taxon>
        <taxon>Diptera</taxon>
        <taxon>Nematocera</taxon>
        <taxon>Chironomoidea</taxon>
        <taxon>Chironomidae</taxon>
        <taxon>Clunio</taxon>
    </lineage>
</organism>
<proteinExistence type="inferred from homology"/>
<name>A0A1J1HXH3_9DIPT</name>
<dbReference type="InterPro" id="IPR036236">
    <property type="entry name" value="Znf_C2H2_sf"/>
</dbReference>
<evidence type="ECO:0000256" key="2">
    <source>
        <dbReference type="ARBA" id="ARBA00006991"/>
    </source>
</evidence>
<reference evidence="13 14" key="1">
    <citation type="submission" date="2015-04" db="EMBL/GenBank/DDBJ databases">
        <authorList>
            <person name="Syromyatnikov M.Y."/>
            <person name="Popov V.N."/>
        </authorList>
    </citation>
    <scope>NUCLEOTIDE SEQUENCE [LARGE SCALE GENOMIC DNA]</scope>
</reference>
<keyword evidence="7" id="KW-0805">Transcription regulation</keyword>
<dbReference type="GO" id="GO:0000981">
    <property type="term" value="F:DNA-binding transcription factor activity, RNA polymerase II-specific"/>
    <property type="evidence" value="ECO:0007669"/>
    <property type="project" value="TreeGrafter"/>
</dbReference>
<dbReference type="Proteomes" id="UP000183832">
    <property type="component" value="Unassembled WGS sequence"/>
</dbReference>
<dbReference type="PANTHER" id="PTHR19818">
    <property type="entry name" value="ZINC FINGER PROTEIN ZIC AND GLI"/>
    <property type="match status" value="1"/>
</dbReference>
<comment type="similarity">
    <text evidence="2">Belongs to the krueppel C2H2-type zinc-finger protein family.</text>
</comment>
<evidence type="ECO:0000256" key="5">
    <source>
        <dbReference type="ARBA" id="ARBA00022771"/>
    </source>
</evidence>
<dbReference type="GO" id="GO:0045944">
    <property type="term" value="P:positive regulation of transcription by RNA polymerase II"/>
    <property type="evidence" value="ECO:0007669"/>
    <property type="project" value="UniProtKB-ARBA"/>
</dbReference>
<dbReference type="PROSITE" id="PS50157">
    <property type="entry name" value="ZINC_FINGER_C2H2_2"/>
    <property type="match status" value="2"/>
</dbReference>
<evidence type="ECO:0000256" key="1">
    <source>
        <dbReference type="ARBA" id="ARBA00004123"/>
    </source>
</evidence>
<dbReference type="SUPFAM" id="SSF57667">
    <property type="entry name" value="beta-beta-alpha zinc fingers"/>
    <property type="match status" value="1"/>
</dbReference>
<evidence type="ECO:0000256" key="9">
    <source>
        <dbReference type="ARBA" id="ARBA00023242"/>
    </source>
</evidence>
<dbReference type="Gene3D" id="3.30.160.60">
    <property type="entry name" value="Classic Zinc Finger"/>
    <property type="match status" value="2"/>
</dbReference>
<evidence type="ECO:0000256" key="3">
    <source>
        <dbReference type="ARBA" id="ARBA00022723"/>
    </source>
</evidence>
<evidence type="ECO:0000256" key="4">
    <source>
        <dbReference type="ARBA" id="ARBA00022737"/>
    </source>
</evidence>
<evidence type="ECO:0000256" key="8">
    <source>
        <dbReference type="ARBA" id="ARBA00023163"/>
    </source>
</evidence>
<dbReference type="InterPro" id="IPR050329">
    <property type="entry name" value="GLI_C2H2-zinc-finger"/>
</dbReference>
<keyword evidence="9" id="KW-0539">Nucleus</keyword>
<dbReference type="PROSITE" id="PS00028">
    <property type="entry name" value="ZINC_FINGER_C2H2_1"/>
    <property type="match status" value="2"/>
</dbReference>
<comment type="subcellular location">
    <subcellularLocation>
        <location evidence="1">Nucleus</location>
    </subcellularLocation>
</comment>
<feature type="domain" description="C2H2-type" evidence="12">
    <location>
        <begin position="9"/>
        <end position="36"/>
    </location>
</feature>
<dbReference type="STRING" id="568069.A0A1J1HXH3"/>
<evidence type="ECO:0000313" key="13">
    <source>
        <dbReference type="EMBL" id="CRK92226.1"/>
    </source>
</evidence>
<keyword evidence="4" id="KW-0677">Repeat</keyword>
<keyword evidence="5 10" id="KW-0863">Zinc-finger</keyword>
<feature type="region of interest" description="Disordered" evidence="11">
    <location>
        <begin position="223"/>
        <end position="243"/>
    </location>
</feature>
<dbReference type="PANTHER" id="PTHR19818:SF139">
    <property type="entry name" value="PAIR-RULE PROTEIN ODD-PAIRED"/>
    <property type="match status" value="1"/>
</dbReference>
<dbReference type="SMART" id="SM00355">
    <property type="entry name" value="ZnF_C2H2"/>
    <property type="match status" value="2"/>
</dbReference>
<dbReference type="GO" id="GO:0000978">
    <property type="term" value="F:RNA polymerase II cis-regulatory region sequence-specific DNA binding"/>
    <property type="evidence" value="ECO:0007669"/>
    <property type="project" value="TreeGrafter"/>
</dbReference>
<dbReference type="EMBL" id="CVRI01000024">
    <property type="protein sequence ID" value="CRK92226.1"/>
    <property type="molecule type" value="Genomic_DNA"/>
</dbReference>
<keyword evidence="8" id="KW-0804">Transcription</keyword>